<organism evidence="1 2">
    <name type="scientific">Punica granatum</name>
    <name type="common">Pomegranate</name>
    <dbReference type="NCBI Taxonomy" id="22663"/>
    <lineage>
        <taxon>Eukaryota</taxon>
        <taxon>Viridiplantae</taxon>
        <taxon>Streptophyta</taxon>
        <taxon>Embryophyta</taxon>
        <taxon>Tracheophyta</taxon>
        <taxon>Spermatophyta</taxon>
        <taxon>Magnoliopsida</taxon>
        <taxon>eudicotyledons</taxon>
        <taxon>Gunneridae</taxon>
        <taxon>Pentapetalae</taxon>
        <taxon>rosids</taxon>
        <taxon>malvids</taxon>
        <taxon>Myrtales</taxon>
        <taxon>Lythraceae</taxon>
        <taxon>Punica</taxon>
    </lineage>
</organism>
<sequence length="86" mass="9381">MNCLDSNAGEPTKAVASKEEDALIGTVLSKDGGSRFNGANSLKSGGIFRGCVIGPAEHHTLTRNPYLTYASYYRSWDTTHRYLKLV</sequence>
<comment type="caution">
    <text evidence="1">The sequence shown here is derived from an EMBL/GenBank/DDBJ whole genome shotgun (WGS) entry which is preliminary data.</text>
</comment>
<name>A0A2I0LFK2_PUNGR</name>
<gene>
    <name evidence="1" type="ORF">CRG98_000637</name>
</gene>
<evidence type="ECO:0000313" key="2">
    <source>
        <dbReference type="Proteomes" id="UP000233551"/>
    </source>
</evidence>
<reference evidence="1 2" key="1">
    <citation type="submission" date="2017-11" db="EMBL/GenBank/DDBJ databases">
        <title>De-novo sequencing of pomegranate (Punica granatum L.) genome.</title>
        <authorList>
            <person name="Akparov Z."/>
            <person name="Amiraslanov A."/>
            <person name="Hajiyeva S."/>
            <person name="Abbasov M."/>
            <person name="Kaur K."/>
            <person name="Hamwieh A."/>
            <person name="Solovyev V."/>
            <person name="Salamov A."/>
            <person name="Braich B."/>
            <person name="Kosarev P."/>
            <person name="Mahmoud A."/>
            <person name="Hajiyev E."/>
            <person name="Babayeva S."/>
            <person name="Izzatullayeva V."/>
            <person name="Mammadov A."/>
            <person name="Mammadov A."/>
            <person name="Sharifova S."/>
            <person name="Ojaghi J."/>
            <person name="Eynullazada K."/>
            <person name="Bayramov B."/>
            <person name="Abdulazimova A."/>
            <person name="Shahmuradov I."/>
        </authorList>
    </citation>
    <scope>NUCLEOTIDE SEQUENCE [LARGE SCALE GENOMIC DNA]</scope>
    <source>
        <strain evidence="2">cv. AG2017</strain>
        <tissue evidence="1">Leaf</tissue>
    </source>
</reference>
<evidence type="ECO:0000313" key="1">
    <source>
        <dbReference type="EMBL" id="PKI78996.1"/>
    </source>
</evidence>
<accession>A0A2I0LFK2</accession>
<keyword evidence="2" id="KW-1185">Reference proteome</keyword>
<dbReference type="Proteomes" id="UP000233551">
    <property type="component" value="Unassembled WGS sequence"/>
</dbReference>
<dbReference type="AlphaFoldDB" id="A0A2I0LFK2"/>
<protein>
    <submittedName>
        <fullName evidence="1">Uncharacterized protein</fullName>
    </submittedName>
</protein>
<dbReference type="EMBL" id="PGOL01000023">
    <property type="protein sequence ID" value="PKI78996.1"/>
    <property type="molecule type" value="Genomic_DNA"/>
</dbReference>
<proteinExistence type="predicted"/>